<evidence type="ECO:0000313" key="3">
    <source>
        <dbReference type="Proteomes" id="UP001476798"/>
    </source>
</evidence>
<feature type="coiled-coil region" evidence="1">
    <location>
        <begin position="113"/>
        <end position="144"/>
    </location>
</feature>
<evidence type="ECO:0000313" key="2">
    <source>
        <dbReference type="EMBL" id="MEQ2161437.1"/>
    </source>
</evidence>
<evidence type="ECO:0000256" key="1">
    <source>
        <dbReference type="SAM" id="Coils"/>
    </source>
</evidence>
<organism evidence="2 3">
    <name type="scientific">Goodea atripinnis</name>
    <dbReference type="NCBI Taxonomy" id="208336"/>
    <lineage>
        <taxon>Eukaryota</taxon>
        <taxon>Metazoa</taxon>
        <taxon>Chordata</taxon>
        <taxon>Craniata</taxon>
        <taxon>Vertebrata</taxon>
        <taxon>Euteleostomi</taxon>
        <taxon>Actinopterygii</taxon>
        <taxon>Neopterygii</taxon>
        <taxon>Teleostei</taxon>
        <taxon>Neoteleostei</taxon>
        <taxon>Acanthomorphata</taxon>
        <taxon>Ovalentaria</taxon>
        <taxon>Atherinomorphae</taxon>
        <taxon>Cyprinodontiformes</taxon>
        <taxon>Goodeidae</taxon>
        <taxon>Goodea</taxon>
    </lineage>
</organism>
<keyword evidence="3" id="KW-1185">Reference proteome</keyword>
<dbReference type="EMBL" id="JAHRIO010010538">
    <property type="protein sequence ID" value="MEQ2161437.1"/>
    <property type="molecule type" value="Genomic_DNA"/>
</dbReference>
<accession>A0ABV0MQS0</accession>
<name>A0ABV0MQS0_9TELE</name>
<sequence>MVQRELNQLEELSGLQRKRAAEVLNLLVRDLSDIGAIIGTGDIKVTSSAEAKGNGSALEEEFTVARLYISKMKSEVKSLVNRSKQLESTQADAHRKIQANEKELASCQLLISQKTLEEQLESHREAHQKQLSRLRDEIKDKQKMLDELTE</sequence>
<reference evidence="2 3" key="1">
    <citation type="submission" date="2021-06" db="EMBL/GenBank/DDBJ databases">
        <authorList>
            <person name="Palmer J.M."/>
        </authorList>
    </citation>
    <scope>NUCLEOTIDE SEQUENCE [LARGE SCALE GENOMIC DNA]</scope>
    <source>
        <strain evidence="2 3">GA_2019</strain>
        <tissue evidence="2">Muscle</tissue>
    </source>
</reference>
<comment type="caution">
    <text evidence="2">The sequence shown here is derived from an EMBL/GenBank/DDBJ whole genome shotgun (WGS) entry which is preliminary data.</text>
</comment>
<dbReference type="Proteomes" id="UP001476798">
    <property type="component" value="Unassembled WGS sequence"/>
</dbReference>
<proteinExistence type="predicted"/>
<gene>
    <name evidence="2" type="ORF">GOODEAATRI_009593</name>
</gene>
<protein>
    <submittedName>
        <fullName evidence="2">Uncharacterized protein</fullName>
    </submittedName>
</protein>
<keyword evidence="1" id="KW-0175">Coiled coil</keyword>